<keyword evidence="6" id="KW-1133">Transmembrane helix</keyword>
<keyword evidence="4" id="KW-1015">Disulfide bond</keyword>
<organism evidence="8 9">
    <name type="scientific">Pengzhenrongella sicca</name>
    <dbReference type="NCBI Taxonomy" id="2819238"/>
    <lineage>
        <taxon>Bacteria</taxon>
        <taxon>Bacillati</taxon>
        <taxon>Actinomycetota</taxon>
        <taxon>Actinomycetes</taxon>
        <taxon>Micrococcales</taxon>
        <taxon>Pengzhenrongella</taxon>
    </lineage>
</organism>
<keyword evidence="5" id="KW-0676">Redox-active center</keyword>
<feature type="domain" description="Thioredoxin-like fold" evidence="7">
    <location>
        <begin position="102"/>
        <end position="255"/>
    </location>
</feature>
<keyword evidence="9" id="KW-1185">Reference proteome</keyword>
<evidence type="ECO:0000256" key="3">
    <source>
        <dbReference type="ARBA" id="ARBA00023002"/>
    </source>
</evidence>
<evidence type="ECO:0000256" key="2">
    <source>
        <dbReference type="ARBA" id="ARBA00022729"/>
    </source>
</evidence>
<proteinExistence type="inferred from homology"/>
<evidence type="ECO:0000256" key="1">
    <source>
        <dbReference type="ARBA" id="ARBA00005791"/>
    </source>
</evidence>
<dbReference type="PANTHER" id="PTHR13887:SF14">
    <property type="entry name" value="DISULFIDE BOND FORMATION PROTEIN D"/>
    <property type="match status" value="1"/>
</dbReference>
<keyword evidence="3" id="KW-0560">Oxidoreductase</keyword>
<feature type="transmembrane region" description="Helical" evidence="6">
    <location>
        <begin position="37"/>
        <end position="58"/>
    </location>
</feature>
<dbReference type="AlphaFoldDB" id="A0A8A4ZEU1"/>
<evidence type="ECO:0000313" key="8">
    <source>
        <dbReference type="EMBL" id="QTE29825.1"/>
    </source>
</evidence>
<evidence type="ECO:0000313" key="9">
    <source>
        <dbReference type="Proteomes" id="UP000663937"/>
    </source>
</evidence>
<dbReference type="Proteomes" id="UP000663937">
    <property type="component" value="Chromosome"/>
</dbReference>
<dbReference type="GO" id="GO:0016491">
    <property type="term" value="F:oxidoreductase activity"/>
    <property type="evidence" value="ECO:0007669"/>
    <property type="project" value="UniProtKB-KW"/>
</dbReference>
<dbReference type="Pfam" id="PF13462">
    <property type="entry name" value="Thioredoxin_4"/>
    <property type="match status" value="1"/>
</dbReference>
<keyword evidence="6" id="KW-0812">Transmembrane</keyword>
<protein>
    <submittedName>
        <fullName evidence="8">Thioredoxin domain-containing protein</fullName>
    </submittedName>
</protein>
<comment type="similarity">
    <text evidence="1">Belongs to the thioredoxin family. DsbA subfamily.</text>
</comment>
<reference evidence="8" key="1">
    <citation type="submission" date="2021-03" db="EMBL/GenBank/DDBJ databases">
        <title>Pengzhenrongella sicca gen. nov., sp. nov., a new member of suborder Micrococcineae isolated from High-Arctic tundra soil.</title>
        <authorList>
            <person name="Peng F."/>
        </authorList>
    </citation>
    <scope>NUCLEOTIDE SEQUENCE</scope>
    <source>
        <strain evidence="8">LRZ-2</strain>
    </source>
</reference>
<keyword evidence="6" id="KW-0472">Membrane</keyword>
<evidence type="ECO:0000256" key="6">
    <source>
        <dbReference type="SAM" id="Phobius"/>
    </source>
</evidence>
<dbReference type="Gene3D" id="3.40.30.10">
    <property type="entry name" value="Glutaredoxin"/>
    <property type="match status" value="1"/>
</dbReference>
<name>A0A8A4ZEU1_9MICO</name>
<dbReference type="RefSeq" id="WP_227424131.1">
    <property type="nucleotide sequence ID" value="NZ_CP071868.1"/>
</dbReference>
<evidence type="ECO:0000259" key="7">
    <source>
        <dbReference type="Pfam" id="PF13462"/>
    </source>
</evidence>
<dbReference type="PANTHER" id="PTHR13887">
    <property type="entry name" value="GLUTATHIONE S-TRANSFERASE KAPPA"/>
    <property type="match status" value="1"/>
</dbReference>
<dbReference type="CDD" id="cd02972">
    <property type="entry name" value="DsbA_family"/>
    <property type="match status" value="1"/>
</dbReference>
<accession>A0A8A4ZEU1</accession>
<dbReference type="InterPro" id="IPR036249">
    <property type="entry name" value="Thioredoxin-like_sf"/>
</dbReference>
<sequence>MPSNAPRPSKSQQRDDARLKALAMRAEQDKRARRSRIIAISGLVAALAVLAVVVVMILGQAKPTAEDLDPDNPLLDVSAPAGATDNGGITVGAGGGAGTTSPDSTVTVSVYLDYMCPICGQFETANAATLDEMVTAGEITVEYHPIAILDRLSQNTEFSTRAAQAAAFIADADPEHFIDFHDGMFANQPEENTTGLSDEEIAAIAVEAGVAQATADEIAADGGAFTTWVTAATAQSSIDGVTGTPTVKINGEVTDVDLLTEGPLEEAIRAAIG</sequence>
<dbReference type="EMBL" id="CP071868">
    <property type="protein sequence ID" value="QTE29825.1"/>
    <property type="molecule type" value="Genomic_DNA"/>
</dbReference>
<evidence type="ECO:0000256" key="5">
    <source>
        <dbReference type="ARBA" id="ARBA00023284"/>
    </source>
</evidence>
<keyword evidence="2" id="KW-0732">Signal</keyword>
<dbReference type="InterPro" id="IPR012336">
    <property type="entry name" value="Thioredoxin-like_fold"/>
</dbReference>
<evidence type="ECO:0000256" key="4">
    <source>
        <dbReference type="ARBA" id="ARBA00023157"/>
    </source>
</evidence>
<dbReference type="SUPFAM" id="SSF52833">
    <property type="entry name" value="Thioredoxin-like"/>
    <property type="match status" value="1"/>
</dbReference>
<dbReference type="KEGG" id="psic:J4E96_01965"/>
<gene>
    <name evidence="8" type="ORF">J4E96_01965</name>
</gene>